<evidence type="ECO:0000256" key="4">
    <source>
        <dbReference type="ARBA" id="ARBA00022692"/>
    </source>
</evidence>
<evidence type="ECO:0000256" key="3">
    <source>
        <dbReference type="ARBA" id="ARBA00022448"/>
    </source>
</evidence>
<dbReference type="EMBL" id="JANJYI010000001">
    <property type="protein sequence ID" value="KAK2664089.1"/>
    <property type="molecule type" value="Genomic_DNA"/>
</dbReference>
<dbReference type="InterPro" id="IPR018108">
    <property type="entry name" value="MCP_transmembrane"/>
</dbReference>
<dbReference type="Proteomes" id="UP001280121">
    <property type="component" value="Unassembled WGS sequence"/>
</dbReference>
<comment type="similarity">
    <text evidence="2 9">Belongs to the mitochondrial carrier (TC 2.A.29) family.</text>
</comment>
<keyword evidence="6" id="KW-1133">Transmembrane helix</keyword>
<sequence length="474" mass="51822">MAGCKKQSRSDLCSIKYGWNPIEGATFKLVDFVHGEYATPLSNGNKPIGKKLEPKYDKILSTAELISTVGQIWDHANPVFHTKVSLTENRTGSEEILGNMYKEEYDTGPLSADNKYFCVDMRSAVRSSPTVQPNLGFLTAAQKLSMFQSCVGKWMTETVPDGFKYTDGTSGIDNKTIGEHFTAIDTIGCAGSFISGDIHSPASKLVAEDSNSCLIKGTDPSSHVNTKLLMNGGSTGSLLSDYFLVDALVVEKDCSVSRKQCSSLCVDYCVESVDSFSSTQENCHDQTDGDVLFENKRNEPEKFVIADENKVKFCSPEREKPHFLFAKQEHAFIGALASIFVSLCLHPVDTIKTVIQSCRAEEKSICYVGKSIVSEKGINGLYRGIASSIASLAPISATYTFTYESVKGALLPHFPKEFHSLAHCMVGGCTSVVASLIFTPTLKAENASWFSLPQLLVYIYVLEIPSISKLNQCH</sequence>
<protein>
    <submittedName>
        <fullName evidence="10">Uncharacterized protein</fullName>
    </submittedName>
</protein>
<evidence type="ECO:0000256" key="6">
    <source>
        <dbReference type="ARBA" id="ARBA00022989"/>
    </source>
</evidence>
<dbReference type="GO" id="GO:0016020">
    <property type="term" value="C:membrane"/>
    <property type="evidence" value="ECO:0007669"/>
    <property type="project" value="UniProtKB-SubCell"/>
</dbReference>
<organism evidence="10 11">
    <name type="scientific">Dipteronia dyeriana</name>
    <dbReference type="NCBI Taxonomy" id="168575"/>
    <lineage>
        <taxon>Eukaryota</taxon>
        <taxon>Viridiplantae</taxon>
        <taxon>Streptophyta</taxon>
        <taxon>Embryophyta</taxon>
        <taxon>Tracheophyta</taxon>
        <taxon>Spermatophyta</taxon>
        <taxon>Magnoliopsida</taxon>
        <taxon>eudicotyledons</taxon>
        <taxon>Gunneridae</taxon>
        <taxon>Pentapetalae</taxon>
        <taxon>rosids</taxon>
        <taxon>malvids</taxon>
        <taxon>Sapindales</taxon>
        <taxon>Sapindaceae</taxon>
        <taxon>Hippocastanoideae</taxon>
        <taxon>Acereae</taxon>
        <taxon>Dipteronia</taxon>
    </lineage>
</organism>
<reference evidence="10" key="1">
    <citation type="journal article" date="2023" name="Plant J.">
        <title>Genome sequences and population genomics provide insights into the demographic history, inbreeding, and mutation load of two 'living fossil' tree species of Dipteronia.</title>
        <authorList>
            <person name="Feng Y."/>
            <person name="Comes H.P."/>
            <person name="Chen J."/>
            <person name="Zhu S."/>
            <person name="Lu R."/>
            <person name="Zhang X."/>
            <person name="Li P."/>
            <person name="Qiu J."/>
            <person name="Olsen K.M."/>
            <person name="Qiu Y."/>
        </authorList>
    </citation>
    <scope>NUCLEOTIDE SEQUENCE</scope>
    <source>
        <strain evidence="10">KIB01</strain>
    </source>
</reference>
<evidence type="ECO:0000256" key="9">
    <source>
        <dbReference type="RuleBase" id="RU000488"/>
    </source>
</evidence>
<keyword evidence="11" id="KW-1185">Reference proteome</keyword>
<accession>A0AAE0CUP4</accession>
<dbReference type="AlphaFoldDB" id="A0AAE0CUP4"/>
<dbReference type="Pfam" id="PF00153">
    <property type="entry name" value="Mito_carr"/>
    <property type="match status" value="1"/>
</dbReference>
<evidence type="ECO:0000256" key="5">
    <source>
        <dbReference type="ARBA" id="ARBA00022737"/>
    </source>
</evidence>
<keyword evidence="7 8" id="KW-0472">Membrane</keyword>
<evidence type="ECO:0000256" key="8">
    <source>
        <dbReference type="PROSITE-ProRule" id="PRU00282"/>
    </source>
</evidence>
<dbReference type="SUPFAM" id="SSF103506">
    <property type="entry name" value="Mitochondrial carrier"/>
    <property type="match status" value="1"/>
</dbReference>
<evidence type="ECO:0000313" key="11">
    <source>
        <dbReference type="Proteomes" id="UP001280121"/>
    </source>
</evidence>
<proteinExistence type="inferred from homology"/>
<keyword evidence="3 9" id="KW-0813">Transport</keyword>
<gene>
    <name evidence="10" type="ORF">Ddye_002663</name>
</gene>
<dbReference type="PANTHER" id="PTHR45667">
    <property type="entry name" value="S-ADENOSYLMETHIONINE MITOCHONDRIAL CARRIER PROTEIN"/>
    <property type="match status" value="1"/>
</dbReference>
<dbReference type="Gene3D" id="1.50.40.10">
    <property type="entry name" value="Mitochondrial carrier domain"/>
    <property type="match status" value="1"/>
</dbReference>
<evidence type="ECO:0000256" key="7">
    <source>
        <dbReference type="ARBA" id="ARBA00023136"/>
    </source>
</evidence>
<evidence type="ECO:0000256" key="1">
    <source>
        <dbReference type="ARBA" id="ARBA00004141"/>
    </source>
</evidence>
<evidence type="ECO:0000313" key="10">
    <source>
        <dbReference type="EMBL" id="KAK2664089.1"/>
    </source>
</evidence>
<feature type="repeat" description="Solcar" evidence="8">
    <location>
        <begin position="325"/>
        <end position="409"/>
    </location>
</feature>
<dbReference type="InterPro" id="IPR023395">
    <property type="entry name" value="MCP_dom_sf"/>
</dbReference>
<dbReference type="PROSITE" id="PS50920">
    <property type="entry name" value="SOLCAR"/>
    <property type="match status" value="1"/>
</dbReference>
<keyword evidence="5" id="KW-0677">Repeat</keyword>
<comment type="subcellular location">
    <subcellularLocation>
        <location evidence="1">Membrane</location>
        <topology evidence="1">Multi-pass membrane protein</topology>
    </subcellularLocation>
</comment>
<evidence type="ECO:0000256" key="2">
    <source>
        <dbReference type="ARBA" id="ARBA00006375"/>
    </source>
</evidence>
<name>A0AAE0CUP4_9ROSI</name>
<comment type="caution">
    <text evidence="10">The sequence shown here is derived from an EMBL/GenBank/DDBJ whole genome shotgun (WGS) entry which is preliminary data.</text>
</comment>
<keyword evidence="4 8" id="KW-0812">Transmembrane</keyword>